<gene>
    <name evidence="11" type="ORF">RND81_10G106200</name>
</gene>
<dbReference type="PANTHER" id="PTHR13683">
    <property type="entry name" value="ASPARTYL PROTEASES"/>
    <property type="match status" value="1"/>
</dbReference>
<feature type="active site" evidence="7">
    <location>
        <position position="375"/>
    </location>
</feature>
<keyword evidence="6" id="KW-1015">Disulfide bond</keyword>
<name>A0AAW1I2Z8_SAPOF</name>
<keyword evidence="4 8" id="KW-0064">Aspartyl protease</keyword>
<dbReference type="InterPro" id="IPR001969">
    <property type="entry name" value="Aspartic_peptidase_AS"/>
</dbReference>
<feature type="domain" description="Peptidase A1" evidence="10">
    <location>
        <begin position="154"/>
        <end position="492"/>
    </location>
</feature>
<dbReference type="InterPro" id="IPR033873">
    <property type="entry name" value="CND41-like"/>
</dbReference>
<evidence type="ECO:0000256" key="8">
    <source>
        <dbReference type="RuleBase" id="RU000454"/>
    </source>
</evidence>
<evidence type="ECO:0000256" key="1">
    <source>
        <dbReference type="ARBA" id="ARBA00007447"/>
    </source>
</evidence>
<feature type="chain" id="PRO_5044717810" description="Peptidase A1 domain-containing protein" evidence="9">
    <location>
        <begin position="32"/>
        <end position="497"/>
    </location>
</feature>
<dbReference type="InterPro" id="IPR032861">
    <property type="entry name" value="TAXi_N"/>
</dbReference>
<sequence length="497" mass="52395">MTTLNHVNNNNSNKFILLILVFVICNSSNYCLTNANVDNYGEYREEGHQTHTTHVVTSLLDSITHDSVCDSSPKGRGPNSVRLSHKHGPCSALDSQLTSRLTHVEILDHDEDRVNSIRNRVRPNLAQVDKVRPVGQKAVVLPAKSGTTIGSGNYIVTVGLGTPKKDLSLIFDTGSDFTWTQCAPCTKSCYQQQDPVFNPKESTTYTNITCSSQLCSDVSAATSASPGCSSTTCIYGIQYGDSSFSIGFFAKDTLTLGSGSYVPNFYFGCGEDNQGLFGGSAGLLGLGRNKLSAVSQSASTFGNYFSYCLPSKSTSTGHLTFGRGGTTSKVIKYTSLMTSSAGPSFYFVDFQGISVGGSKLAISPSVFSSGGTLIDSGTVITRLPSDAYTALQSAFSKAMSKYPTAPALSILDTCYDLSSYTTVSVPKVSLLFGGGASLDLPVTGILYVKDLSQVCLAFAGNEDAGDVAIIGNVQQTTFDVLYDVAGGKVGFGAGGCL</sequence>
<evidence type="ECO:0000313" key="12">
    <source>
        <dbReference type="Proteomes" id="UP001443914"/>
    </source>
</evidence>
<evidence type="ECO:0000256" key="9">
    <source>
        <dbReference type="SAM" id="SignalP"/>
    </source>
</evidence>
<evidence type="ECO:0000256" key="3">
    <source>
        <dbReference type="ARBA" id="ARBA00022729"/>
    </source>
</evidence>
<dbReference type="InterPro" id="IPR032799">
    <property type="entry name" value="TAXi_C"/>
</dbReference>
<evidence type="ECO:0000313" key="11">
    <source>
        <dbReference type="EMBL" id="KAK9682913.1"/>
    </source>
</evidence>
<keyword evidence="5 8" id="KW-0378">Hydrolase</keyword>
<dbReference type="SUPFAM" id="SSF50630">
    <property type="entry name" value="Acid proteases"/>
    <property type="match status" value="1"/>
</dbReference>
<evidence type="ECO:0000256" key="5">
    <source>
        <dbReference type="ARBA" id="ARBA00022801"/>
    </source>
</evidence>
<dbReference type="FunFam" id="2.40.70.10:FF:000013">
    <property type="entry name" value="Aspartyl protease AED1"/>
    <property type="match status" value="1"/>
</dbReference>
<keyword evidence="2 8" id="KW-0645">Protease</keyword>
<dbReference type="AlphaFoldDB" id="A0AAW1I2Z8"/>
<dbReference type="FunFam" id="2.40.70.10:FF:000021">
    <property type="entry name" value="Aspartyl protease AED1"/>
    <property type="match status" value="1"/>
</dbReference>
<keyword evidence="3 9" id="KW-0732">Signal</keyword>
<feature type="signal peptide" evidence="9">
    <location>
        <begin position="1"/>
        <end position="31"/>
    </location>
</feature>
<evidence type="ECO:0000256" key="4">
    <source>
        <dbReference type="ARBA" id="ARBA00022750"/>
    </source>
</evidence>
<reference evidence="11 12" key="1">
    <citation type="submission" date="2024-03" db="EMBL/GenBank/DDBJ databases">
        <title>WGS assembly of Saponaria officinalis var. Norfolk2.</title>
        <authorList>
            <person name="Jenkins J."/>
            <person name="Shu S."/>
            <person name="Grimwood J."/>
            <person name="Barry K."/>
            <person name="Goodstein D."/>
            <person name="Schmutz J."/>
            <person name="Leebens-Mack J."/>
            <person name="Osbourn A."/>
        </authorList>
    </citation>
    <scope>NUCLEOTIDE SEQUENCE [LARGE SCALE GENOMIC DNA]</scope>
    <source>
        <strain evidence="12">cv. Norfolk2</strain>
        <strain evidence="11">JIC</strain>
        <tissue evidence="11">Leaf</tissue>
    </source>
</reference>
<keyword evidence="12" id="KW-1185">Reference proteome</keyword>
<dbReference type="EMBL" id="JBDFQZ010000010">
    <property type="protein sequence ID" value="KAK9682914.1"/>
    <property type="molecule type" value="Genomic_DNA"/>
</dbReference>
<dbReference type="GO" id="GO:0004190">
    <property type="term" value="F:aspartic-type endopeptidase activity"/>
    <property type="evidence" value="ECO:0007669"/>
    <property type="project" value="UniProtKB-KW"/>
</dbReference>
<comment type="caution">
    <text evidence="11">The sequence shown here is derived from an EMBL/GenBank/DDBJ whole genome shotgun (WGS) entry which is preliminary data.</text>
</comment>
<evidence type="ECO:0000256" key="6">
    <source>
        <dbReference type="ARBA" id="ARBA00023157"/>
    </source>
</evidence>
<dbReference type="Gene3D" id="2.40.70.10">
    <property type="entry name" value="Acid Proteases"/>
    <property type="match status" value="2"/>
</dbReference>
<dbReference type="PROSITE" id="PS51767">
    <property type="entry name" value="PEPTIDASE_A1"/>
    <property type="match status" value="1"/>
</dbReference>
<dbReference type="PRINTS" id="PR00792">
    <property type="entry name" value="PEPSIN"/>
</dbReference>
<dbReference type="InterPro" id="IPR001461">
    <property type="entry name" value="Aspartic_peptidase_A1"/>
</dbReference>
<dbReference type="InterPro" id="IPR021109">
    <property type="entry name" value="Peptidase_aspartic_dom_sf"/>
</dbReference>
<dbReference type="PANTHER" id="PTHR13683:SF750">
    <property type="entry name" value="ASPARTYL PROTEASE AED1"/>
    <property type="match status" value="1"/>
</dbReference>
<dbReference type="InterPro" id="IPR033121">
    <property type="entry name" value="PEPTIDASE_A1"/>
</dbReference>
<accession>A0AAW1I2Z8</accession>
<proteinExistence type="inferred from homology"/>
<dbReference type="GO" id="GO:0006508">
    <property type="term" value="P:proteolysis"/>
    <property type="evidence" value="ECO:0007669"/>
    <property type="project" value="UniProtKB-KW"/>
</dbReference>
<dbReference type="PROSITE" id="PS00141">
    <property type="entry name" value="ASP_PROTEASE"/>
    <property type="match status" value="1"/>
</dbReference>
<protein>
    <recommendedName>
        <fullName evidence="10">Peptidase A1 domain-containing protein</fullName>
    </recommendedName>
</protein>
<organism evidence="11 12">
    <name type="scientific">Saponaria officinalis</name>
    <name type="common">Common soapwort</name>
    <name type="synonym">Lychnis saponaria</name>
    <dbReference type="NCBI Taxonomy" id="3572"/>
    <lineage>
        <taxon>Eukaryota</taxon>
        <taxon>Viridiplantae</taxon>
        <taxon>Streptophyta</taxon>
        <taxon>Embryophyta</taxon>
        <taxon>Tracheophyta</taxon>
        <taxon>Spermatophyta</taxon>
        <taxon>Magnoliopsida</taxon>
        <taxon>eudicotyledons</taxon>
        <taxon>Gunneridae</taxon>
        <taxon>Pentapetalae</taxon>
        <taxon>Caryophyllales</taxon>
        <taxon>Caryophyllaceae</taxon>
        <taxon>Caryophylleae</taxon>
        <taxon>Saponaria</taxon>
    </lineage>
</organism>
<evidence type="ECO:0000259" key="10">
    <source>
        <dbReference type="PROSITE" id="PS51767"/>
    </source>
</evidence>
<comment type="similarity">
    <text evidence="1 8">Belongs to the peptidase A1 family.</text>
</comment>
<dbReference type="Pfam" id="PF14541">
    <property type="entry name" value="TAXi_C"/>
    <property type="match status" value="1"/>
</dbReference>
<dbReference type="CDD" id="cd05472">
    <property type="entry name" value="cnd41_like"/>
    <property type="match status" value="1"/>
</dbReference>
<feature type="active site" evidence="7">
    <location>
        <position position="172"/>
    </location>
</feature>
<dbReference type="Proteomes" id="UP001443914">
    <property type="component" value="Unassembled WGS sequence"/>
</dbReference>
<evidence type="ECO:0000256" key="7">
    <source>
        <dbReference type="PIRSR" id="PIRSR601461-1"/>
    </source>
</evidence>
<dbReference type="EMBL" id="JBDFQZ010000010">
    <property type="protein sequence ID" value="KAK9682913.1"/>
    <property type="molecule type" value="Genomic_DNA"/>
</dbReference>
<dbReference type="Pfam" id="PF14543">
    <property type="entry name" value="TAXi_N"/>
    <property type="match status" value="1"/>
</dbReference>
<evidence type="ECO:0000256" key="2">
    <source>
        <dbReference type="ARBA" id="ARBA00022670"/>
    </source>
</evidence>